<reference evidence="1" key="1">
    <citation type="submission" date="2018-02" db="EMBL/GenBank/DDBJ databases">
        <title>Rhizophora mucronata_Transcriptome.</title>
        <authorList>
            <person name="Meera S.P."/>
            <person name="Sreeshan A."/>
            <person name="Augustine A."/>
        </authorList>
    </citation>
    <scope>NUCLEOTIDE SEQUENCE</scope>
    <source>
        <tissue evidence="1">Leaf</tissue>
    </source>
</reference>
<evidence type="ECO:0000313" key="1">
    <source>
        <dbReference type="EMBL" id="MBX57601.1"/>
    </source>
</evidence>
<accession>A0A2P2PSA7</accession>
<protein>
    <submittedName>
        <fullName evidence="1">Uncharacterized protein</fullName>
    </submittedName>
</protein>
<name>A0A2P2PSA7_RHIMU</name>
<sequence length="24" mass="3001">MSLRRWNGDLWECFKILSELDKIF</sequence>
<proteinExistence type="predicted"/>
<dbReference type="AlphaFoldDB" id="A0A2P2PSA7"/>
<organism evidence="1">
    <name type="scientific">Rhizophora mucronata</name>
    <name type="common">Asiatic mangrove</name>
    <dbReference type="NCBI Taxonomy" id="61149"/>
    <lineage>
        <taxon>Eukaryota</taxon>
        <taxon>Viridiplantae</taxon>
        <taxon>Streptophyta</taxon>
        <taxon>Embryophyta</taxon>
        <taxon>Tracheophyta</taxon>
        <taxon>Spermatophyta</taxon>
        <taxon>Magnoliopsida</taxon>
        <taxon>eudicotyledons</taxon>
        <taxon>Gunneridae</taxon>
        <taxon>Pentapetalae</taxon>
        <taxon>rosids</taxon>
        <taxon>fabids</taxon>
        <taxon>Malpighiales</taxon>
        <taxon>Rhizophoraceae</taxon>
        <taxon>Rhizophora</taxon>
    </lineage>
</organism>
<dbReference type="EMBL" id="GGEC01077117">
    <property type="protein sequence ID" value="MBX57601.1"/>
    <property type="molecule type" value="Transcribed_RNA"/>
</dbReference>